<dbReference type="CDD" id="cd14014">
    <property type="entry name" value="STKc_PknB_like"/>
    <property type="match status" value="1"/>
</dbReference>
<reference evidence="7 8" key="2">
    <citation type="submission" date="2012-02" db="EMBL/GenBank/DDBJ databases">
        <title>Improved High-Quality Draft sequence of Desulfobacter postgatei 2ac9.</title>
        <authorList>
            <consortium name="US DOE Joint Genome Institute"/>
            <person name="Lucas S."/>
            <person name="Han J."/>
            <person name="Lapidus A."/>
            <person name="Cheng J.-F."/>
            <person name="Goodwin L."/>
            <person name="Pitluck S."/>
            <person name="Peters L."/>
            <person name="Ovchinnikova G."/>
            <person name="Held B."/>
            <person name="Detter J.C."/>
            <person name="Han C."/>
            <person name="Tapia R."/>
            <person name="Land M."/>
            <person name="Hauser L."/>
            <person name="Kyrpides N."/>
            <person name="Ivanova N."/>
            <person name="Pagani I."/>
            <person name="Orellana R."/>
            <person name="Lovley D."/>
            <person name="Woyke T."/>
        </authorList>
    </citation>
    <scope>NUCLEOTIDE SEQUENCE [LARGE SCALE GENOMIC DNA]</scope>
    <source>
        <strain evidence="7 8">2ac9</strain>
    </source>
</reference>
<gene>
    <name evidence="7" type="ORF">DespoDRAFT_00575</name>
</gene>
<protein>
    <submittedName>
        <fullName evidence="7">Serine/threonine protein kinase</fullName>
    </submittedName>
</protein>
<dbReference type="InterPro" id="IPR000719">
    <property type="entry name" value="Prot_kinase_dom"/>
</dbReference>
<organism evidence="7 8">
    <name type="scientific">Desulfobacter postgatei 2ac9</name>
    <dbReference type="NCBI Taxonomy" id="879212"/>
    <lineage>
        <taxon>Bacteria</taxon>
        <taxon>Pseudomonadati</taxon>
        <taxon>Thermodesulfobacteriota</taxon>
        <taxon>Desulfobacteria</taxon>
        <taxon>Desulfobacterales</taxon>
        <taxon>Desulfobacteraceae</taxon>
        <taxon>Desulfobacter</taxon>
    </lineage>
</organism>
<dbReference type="Gene3D" id="3.30.200.20">
    <property type="entry name" value="Phosphorylase Kinase, domain 1"/>
    <property type="match status" value="1"/>
</dbReference>
<keyword evidence="7" id="KW-0723">Serine/threonine-protein kinase</keyword>
<evidence type="ECO:0000256" key="3">
    <source>
        <dbReference type="ARBA" id="ARBA00022777"/>
    </source>
</evidence>
<feature type="domain" description="Protein kinase" evidence="6">
    <location>
        <begin position="13"/>
        <end position="271"/>
    </location>
</feature>
<dbReference type="EMBL" id="CM001488">
    <property type="protein sequence ID" value="EIM62589.1"/>
    <property type="molecule type" value="Genomic_DNA"/>
</dbReference>
<dbReference type="OrthoDB" id="9801841at2"/>
<dbReference type="PANTHER" id="PTHR43289">
    <property type="entry name" value="MITOGEN-ACTIVATED PROTEIN KINASE KINASE KINASE 20-RELATED"/>
    <property type="match status" value="1"/>
</dbReference>
<evidence type="ECO:0000256" key="2">
    <source>
        <dbReference type="ARBA" id="ARBA00022741"/>
    </source>
</evidence>
<dbReference type="GO" id="GO:0004674">
    <property type="term" value="F:protein serine/threonine kinase activity"/>
    <property type="evidence" value="ECO:0007669"/>
    <property type="project" value="UniProtKB-KW"/>
</dbReference>
<dbReference type="Pfam" id="PF07603">
    <property type="entry name" value="Lcl_C"/>
    <property type="match status" value="1"/>
</dbReference>
<dbReference type="PANTHER" id="PTHR43289:SF6">
    <property type="entry name" value="SERINE_THREONINE-PROTEIN KINASE NEKL-3"/>
    <property type="match status" value="1"/>
</dbReference>
<dbReference type="GO" id="GO:0005524">
    <property type="term" value="F:ATP binding"/>
    <property type="evidence" value="ECO:0007669"/>
    <property type="project" value="UniProtKB-UniRule"/>
</dbReference>
<evidence type="ECO:0000259" key="6">
    <source>
        <dbReference type="PROSITE" id="PS50011"/>
    </source>
</evidence>
<evidence type="ECO:0000256" key="1">
    <source>
        <dbReference type="ARBA" id="ARBA00022679"/>
    </source>
</evidence>
<dbReference type="RefSeq" id="WP_004071198.1">
    <property type="nucleotide sequence ID" value="NZ_CM001488.1"/>
</dbReference>
<evidence type="ECO:0000256" key="5">
    <source>
        <dbReference type="PROSITE-ProRule" id="PRU10141"/>
    </source>
</evidence>
<dbReference type="HOGENOM" id="CLU_027784_0_0_7"/>
<accession>I5AZC6</accession>
<keyword evidence="3 7" id="KW-0418">Kinase</keyword>
<proteinExistence type="predicted"/>
<sequence length="458" mass="52218">MMTSKNDKYIGRYKINAFLGSGTMGRIYRVTIPVLEKTAALKLFTPSRALIEKVGLTCLREQFIHEAAVIANIRHPNVVGIWSLEERANELFYLMEYYCRNLGQLIGESYWADRPSRKVSVDKACHYLTQIVEGLCRLHEADIIHRDIKPFNIMIADTGTVKIVDFGLSKRRGEKQFFCAEKLTIGTPFYSAPEQIDSPETVDQRADLYSAGVILYRMVTGHLPDKNPAQPSELNPQLDGNCDRFILKAIAPHPDDRFQTAEAMSDGLKAFSVQYKNARQGECFAPDEIFQEKKTAPRIKPTLPIRSESSRILAKDAGKVFNLDDLNQPLVFVENAFQKISDTTVIDHATNLVWQQSGSRYPMMWDQAQRYIQLLSESGFGGRQNWRMPTINEILSLVNPKHDDDFCMEHVFSPDQKWLWSSDTRSKRAVWTVDAQMGFVNCSDLFDYNFVKGVCSVK</sequence>
<dbReference type="InterPro" id="IPR011009">
    <property type="entry name" value="Kinase-like_dom_sf"/>
</dbReference>
<evidence type="ECO:0000256" key="4">
    <source>
        <dbReference type="ARBA" id="ARBA00022840"/>
    </source>
</evidence>
<dbReference type="eggNOG" id="COG0515">
    <property type="taxonomic scope" value="Bacteria"/>
</dbReference>
<dbReference type="PROSITE" id="PS00107">
    <property type="entry name" value="PROTEIN_KINASE_ATP"/>
    <property type="match status" value="1"/>
</dbReference>
<keyword evidence="1" id="KW-0808">Transferase</keyword>
<dbReference type="PROSITE" id="PS00108">
    <property type="entry name" value="PROTEIN_KINASE_ST"/>
    <property type="match status" value="1"/>
</dbReference>
<dbReference type="InterPro" id="IPR017441">
    <property type="entry name" value="Protein_kinase_ATP_BS"/>
</dbReference>
<dbReference type="InterPro" id="IPR011460">
    <property type="entry name" value="Lcl_C"/>
</dbReference>
<keyword evidence="2 5" id="KW-0547">Nucleotide-binding</keyword>
<evidence type="ECO:0000313" key="7">
    <source>
        <dbReference type="EMBL" id="EIM62589.1"/>
    </source>
</evidence>
<dbReference type="STRING" id="879212.DespoDRAFT_00575"/>
<feature type="binding site" evidence="5">
    <location>
        <position position="42"/>
    </location>
    <ligand>
        <name>ATP</name>
        <dbReference type="ChEBI" id="CHEBI:30616"/>
    </ligand>
</feature>
<dbReference type="SMART" id="SM00220">
    <property type="entry name" value="S_TKc"/>
    <property type="match status" value="1"/>
</dbReference>
<dbReference type="PROSITE" id="PS50011">
    <property type="entry name" value="PROTEIN_KINASE_DOM"/>
    <property type="match status" value="1"/>
</dbReference>
<keyword evidence="8" id="KW-1185">Reference proteome</keyword>
<keyword evidence="4 5" id="KW-0067">ATP-binding</keyword>
<reference evidence="7 8" key="1">
    <citation type="submission" date="2011-09" db="EMBL/GenBank/DDBJ databases">
        <authorList>
            <consortium name="US DOE Joint Genome Institute (JGI-PGF)"/>
            <person name="Lucas S."/>
            <person name="Han J."/>
            <person name="Lapidus A."/>
            <person name="Cheng J.-F."/>
            <person name="Goodwin L."/>
            <person name="Pitluck S."/>
            <person name="Peters L."/>
            <person name="Land M.L."/>
            <person name="Hauser L."/>
            <person name="Orellana R."/>
            <person name="Lovley D."/>
            <person name="Woyke T.J."/>
        </authorList>
    </citation>
    <scope>NUCLEOTIDE SEQUENCE [LARGE SCALE GENOMIC DNA]</scope>
    <source>
        <strain evidence="7 8">2ac9</strain>
    </source>
</reference>
<evidence type="ECO:0000313" key="8">
    <source>
        <dbReference type="Proteomes" id="UP000005778"/>
    </source>
</evidence>
<dbReference type="SUPFAM" id="SSF56112">
    <property type="entry name" value="Protein kinase-like (PK-like)"/>
    <property type="match status" value="1"/>
</dbReference>
<dbReference type="Proteomes" id="UP000005778">
    <property type="component" value="Chromosome"/>
</dbReference>
<dbReference type="AlphaFoldDB" id="I5AZC6"/>
<dbReference type="InterPro" id="IPR008271">
    <property type="entry name" value="Ser/Thr_kinase_AS"/>
</dbReference>
<dbReference type="Gene3D" id="1.10.510.10">
    <property type="entry name" value="Transferase(Phosphotransferase) domain 1"/>
    <property type="match status" value="1"/>
</dbReference>
<dbReference type="Pfam" id="PF00069">
    <property type="entry name" value="Pkinase"/>
    <property type="match status" value="1"/>
</dbReference>
<name>I5AZC6_9BACT</name>